<dbReference type="Pfam" id="PF13517">
    <property type="entry name" value="FG-GAP_3"/>
    <property type="match status" value="3"/>
</dbReference>
<dbReference type="SUPFAM" id="SSF49299">
    <property type="entry name" value="PKD domain"/>
    <property type="match status" value="1"/>
</dbReference>
<dbReference type="InterPro" id="IPR028994">
    <property type="entry name" value="Integrin_alpha_N"/>
</dbReference>
<protein>
    <submittedName>
        <fullName evidence="3">FG-GAP-like repeat-containing protein</fullName>
    </submittedName>
</protein>
<evidence type="ECO:0000313" key="4">
    <source>
        <dbReference type="Proteomes" id="UP001597342"/>
    </source>
</evidence>
<dbReference type="InterPro" id="IPR026341">
    <property type="entry name" value="T9SS_type_B"/>
</dbReference>
<proteinExistence type="predicted"/>
<dbReference type="RefSeq" id="WP_379830376.1">
    <property type="nucleotide sequence ID" value="NZ_JBHUHU010000003.1"/>
</dbReference>
<dbReference type="CDD" id="cd00146">
    <property type="entry name" value="PKD"/>
    <property type="match status" value="1"/>
</dbReference>
<keyword evidence="1" id="KW-0732">Signal</keyword>
<keyword evidence="4" id="KW-1185">Reference proteome</keyword>
<dbReference type="NCBIfam" id="TIGR04131">
    <property type="entry name" value="Bac_Flav_CTERM"/>
    <property type="match status" value="1"/>
</dbReference>
<dbReference type="Proteomes" id="UP001597342">
    <property type="component" value="Unassembled WGS sequence"/>
</dbReference>
<dbReference type="InterPro" id="IPR013783">
    <property type="entry name" value="Ig-like_fold"/>
</dbReference>
<evidence type="ECO:0000259" key="2">
    <source>
        <dbReference type="PROSITE" id="PS50093"/>
    </source>
</evidence>
<dbReference type="PROSITE" id="PS50093">
    <property type="entry name" value="PKD"/>
    <property type="match status" value="1"/>
</dbReference>
<dbReference type="Gene3D" id="2.130.10.130">
    <property type="entry name" value="Integrin alpha, N-terminal"/>
    <property type="match status" value="1"/>
</dbReference>
<organism evidence="3 4">
    <name type="scientific">Flagellimonas iocasae</name>
    <dbReference type="NCBI Taxonomy" id="2055905"/>
    <lineage>
        <taxon>Bacteria</taxon>
        <taxon>Pseudomonadati</taxon>
        <taxon>Bacteroidota</taxon>
        <taxon>Flavobacteriia</taxon>
        <taxon>Flavobacteriales</taxon>
        <taxon>Flavobacteriaceae</taxon>
        <taxon>Flagellimonas</taxon>
    </lineage>
</organism>
<evidence type="ECO:0000256" key="1">
    <source>
        <dbReference type="ARBA" id="ARBA00022729"/>
    </source>
</evidence>
<dbReference type="Gene3D" id="2.60.40.10">
    <property type="entry name" value="Immunoglobulins"/>
    <property type="match status" value="1"/>
</dbReference>
<dbReference type="EMBL" id="JBHUHU010000003">
    <property type="protein sequence ID" value="MFD2099618.1"/>
    <property type="molecule type" value="Genomic_DNA"/>
</dbReference>
<dbReference type="PANTHER" id="PTHR44103:SF1">
    <property type="entry name" value="PROPROTEIN CONVERTASE P"/>
    <property type="match status" value="1"/>
</dbReference>
<reference evidence="4" key="1">
    <citation type="journal article" date="2019" name="Int. J. Syst. Evol. Microbiol.">
        <title>The Global Catalogue of Microorganisms (GCM) 10K type strain sequencing project: providing services to taxonomists for standard genome sequencing and annotation.</title>
        <authorList>
            <consortium name="The Broad Institute Genomics Platform"/>
            <consortium name="The Broad Institute Genome Sequencing Center for Infectious Disease"/>
            <person name="Wu L."/>
            <person name="Ma J."/>
        </authorList>
    </citation>
    <scope>NUCLEOTIDE SEQUENCE [LARGE SCALE GENOMIC DNA]</scope>
    <source>
        <strain evidence="4">JCM 3389</strain>
    </source>
</reference>
<dbReference type="SUPFAM" id="SSF69318">
    <property type="entry name" value="Integrin alpha N-terminal domain"/>
    <property type="match status" value="1"/>
</dbReference>
<dbReference type="InterPro" id="IPR035986">
    <property type="entry name" value="PKD_dom_sf"/>
</dbReference>
<dbReference type="Pfam" id="PF13585">
    <property type="entry name" value="CHU_C"/>
    <property type="match status" value="1"/>
</dbReference>
<dbReference type="InterPro" id="IPR013517">
    <property type="entry name" value="FG-GAP"/>
</dbReference>
<gene>
    <name evidence="3" type="ORF">ACFSJE_07540</name>
</gene>
<name>A0ABW4XWP7_9FLAO</name>
<accession>A0ABW4XWP7</accession>
<dbReference type="PANTHER" id="PTHR44103">
    <property type="entry name" value="PROPROTEIN CONVERTASE P"/>
    <property type="match status" value="1"/>
</dbReference>
<sequence length="1079" mass="119404">MAQSFQRLNTQNFKGGYQGFSSFVDYNGDGHLDIFVTGVDFDNGFNHAVFYQSHGDMSFSESPINTIPRVIYGDHAWGDFDNNGSPDLLYSGTTSGFSEYGITKVFRNSNNGCEFVELPLALPGISKGSSDWVDIDNDGLLDIFLAGMDINDEMLITAFKNEGGDVFTEQTLNTIDNIPGGRGNGTMSSAEWEDLDGDGLPDLVLALSTDQDFTFEIYKNLGGFQFAKQTTVLPKLSYVAMDIGDVNNDSLPDIVFTGSPNLNNNTGDGTGDFYVYTNNGNMNFTNTFRIADEGVLFNDIELGDLDNDGDLDAINYGTGPWGTYPENTKIYRNNGNGAFSNFSHSLPQCMFGGVELGDFDNDNDLDILYFGRKTNPTDDEITYIYENKLLNEEVPTAILANQTCDCDNTLNFSLNNDFDSVDWNFGDPVTVGLNVSTERKPAHLFSNEGTYTVSATFTQGAITNTLTKVVTISGLPAIAQPADLASCSNSNNVEYDFNQLKDTEILNGASPNDFTIFYYTSVENAEADNYRLSMPYAGQGLDETIYARVQSTVNSNCYLITDFKIISTPAPIANPLDDILMCDEDYDGYAEFDLTPLEIIIIGSQSGMTVEFYDRNGDLIPTGSLSAYQNTRMDSETITVRIVDTLSNCYSETTTDLIVNPIPMVETSYELFGCDDTNDGFSEYFDTSNISETIIGNQTNMELVYTDRNGVEYMDLPNPYTNTVAFQETMIVTITNILTGCSTETDLIFTTSSKPELNQIEDILECGDNDGFAFFDTSNIETLLIGNQAGLRLSYFDEDGAPLIDFVSDSYRNSTPFEQEIVVRAEYESNPTCYAETSFTIIVNTIPEVNLQESYSLCDLEPSLELEVPAIFDSYAWVFEDGTVLSTTYSVSITTEGNYSLVVDKAENGIVCENSYTFSMVRSELPHIAQVNFQELSGQNYIEIIASGDGDFEYSIDGINFFDDATFNGVIGGEYTVYVRDKKGCGEDSESVTIIDYPKFFTPNGDNVNDYWQILGASEYPNSVITIYDRYGKLITNFSSLDNGWDGTFLGNQMISNDYWFSADLGNGRVFKGHFTLKR</sequence>
<dbReference type="InterPro" id="IPR000601">
    <property type="entry name" value="PKD_dom"/>
</dbReference>
<evidence type="ECO:0000313" key="3">
    <source>
        <dbReference type="EMBL" id="MFD2099618.1"/>
    </source>
</evidence>
<feature type="domain" description="PKD" evidence="2">
    <location>
        <begin position="423"/>
        <end position="472"/>
    </location>
</feature>
<comment type="caution">
    <text evidence="3">The sequence shown here is derived from an EMBL/GenBank/DDBJ whole genome shotgun (WGS) entry which is preliminary data.</text>
</comment>